<keyword evidence="1" id="KW-0175">Coiled coil</keyword>
<organism evidence="2">
    <name type="scientific">Nicotiana tabacum</name>
    <name type="common">Common tobacco</name>
    <dbReference type="NCBI Taxonomy" id="4097"/>
    <lineage>
        <taxon>Eukaryota</taxon>
        <taxon>Viridiplantae</taxon>
        <taxon>Streptophyta</taxon>
        <taxon>Embryophyta</taxon>
        <taxon>Tracheophyta</taxon>
        <taxon>Spermatophyta</taxon>
        <taxon>Magnoliopsida</taxon>
        <taxon>eudicotyledons</taxon>
        <taxon>Gunneridae</taxon>
        <taxon>Pentapetalae</taxon>
        <taxon>asterids</taxon>
        <taxon>lamiids</taxon>
        <taxon>Solanales</taxon>
        <taxon>Solanaceae</taxon>
        <taxon>Nicotianoideae</taxon>
        <taxon>Nicotianeae</taxon>
        <taxon>Nicotiana</taxon>
    </lineage>
</organism>
<dbReference type="Gene3D" id="3.60.10.10">
    <property type="entry name" value="Endonuclease/exonuclease/phosphatase"/>
    <property type="match status" value="1"/>
</dbReference>
<accession>A0A1S3WXR5</accession>
<evidence type="ECO:0000256" key="1">
    <source>
        <dbReference type="SAM" id="Coils"/>
    </source>
</evidence>
<dbReference type="OrthoDB" id="1305421at2759"/>
<dbReference type="KEGG" id="nta:107759050"/>
<dbReference type="InterPro" id="IPR036691">
    <property type="entry name" value="Endo/exonu/phosph_ase_sf"/>
</dbReference>
<dbReference type="SUPFAM" id="SSF56219">
    <property type="entry name" value="DNase I-like"/>
    <property type="match status" value="1"/>
</dbReference>
<dbReference type="InterPro" id="IPR052343">
    <property type="entry name" value="Retrotransposon-Effector_Assoc"/>
</dbReference>
<evidence type="ECO:0008006" key="3">
    <source>
        <dbReference type="Google" id="ProtNLM"/>
    </source>
</evidence>
<dbReference type="PANTHER" id="PTHR46890:SF48">
    <property type="entry name" value="RNA-DIRECTED DNA POLYMERASE"/>
    <property type="match status" value="1"/>
</dbReference>
<dbReference type="STRING" id="4097.A0A1S3WXR5"/>
<reference evidence="2" key="1">
    <citation type="submission" date="2025-08" db="UniProtKB">
        <authorList>
            <consortium name="RefSeq"/>
        </authorList>
    </citation>
    <scope>IDENTIFICATION</scope>
</reference>
<sequence length="452" mass="52357">MTELQYMGRKYTWTNNHVYSKIDRAIVNGEWMTTMPTLQVRVMEPYFSDHSPLSIQFGRRTDNGGKPFRFLNCLADDGRFISLIKQCWCKEENLSSMGSIWAKLKEVKKALKTLNTQHYMGVDKKLKYLRDQLKEVQEKMDTNLRQHELIEEEKKLKNQIEKWDYIEESIYRKKSRVKWLQFGDSNSTYFFANIKVVPAIQLQVMKQGPTLRRSQQLKLIAQVTREEVEKALWGIDDLKAPGLDGLNECFFKKAWPVIGDEITKAVLQFFKKTDMFKPINCMADVMDELVDNSQSAFVPGRVISDNIILSHELVKGYERKGISPRCMMKLDMQKAYESVEWVFLEQVIDGLEFPGRFTRWIMQCVKTVSYSVLINGQPCKPFDPKRGLRGDVISVQLLFDCFLNFSKASGLVVNKQKSSIYFGGIPEITKMAGDKKETYGMEYGATIGREIC</sequence>
<name>A0A1S3WXR5_TOBAC</name>
<dbReference type="RefSeq" id="XP_016432404.1">
    <property type="nucleotide sequence ID" value="XM_016576918.1"/>
</dbReference>
<evidence type="ECO:0000313" key="2">
    <source>
        <dbReference type="RefSeq" id="XP_016432404.1"/>
    </source>
</evidence>
<dbReference type="PANTHER" id="PTHR46890">
    <property type="entry name" value="NON-LTR RETROLELEMENT REVERSE TRANSCRIPTASE-LIKE PROTEIN-RELATED"/>
    <property type="match status" value="1"/>
</dbReference>
<gene>
    <name evidence="2" type="primary">LOC107759050</name>
</gene>
<dbReference type="AlphaFoldDB" id="A0A1S3WXR5"/>
<dbReference type="PaxDb" id="4097-A0A1S3WXR5"/>
<feature type="coiled-coil region" evidence="1">
    <location>
        <begin position="126"/>
        <end position="153"/>
    </location>
</feature>
<proteinExistence type="predicted"/>
<protein>
    <recommendedName>
        <fullName evidence="3">Reverse transcriptase domain-containing protein</fullName>
    </recommendedName>
</protein>